<sequence length="370" mass="43198">MEEQDFRFFEALVLKGLAVLQGERTPQSLYYMVKGRKANQVWQDVNNFNLHSYYRLFPWISRGLWEQIIQNLMEKKWVSNTNTAQKDGISSFELTHLGNQQLCEQNKTYQLERWLSGINGMSITEQAMLFRLQALLMVQTISQLLHDNSHFSPIVQNKEIQRRIKQLLAEPDERVAWLNGLADELYLFMDMLDPTLQQQFFLQWTGASQVGLTARQIAYQFRESFLLTEVKLLSIWSSLYCEVKENKSGRFPLLQKLCLLQPAQKPPISISAWETYNMLQKDMTLEAIASRRTIKLNTVEDHLIEAALKGLPCKYGRFVSDQQIQFVHEASDRLQTKRLRLLKDELGHDYSYLQIRLALALRGASAWKQI</sequence>
<gene>
    <name evidence="2" type="ORF">BRLA_c018580</name>
</gene>
<organism evidence="2 3">
    <name type="scientific">Brevibacillus laterosporus LMG 15441</name>
    <dbReference type="NCBI Taxonomy" id="1042163"/>
    <lineage>
        <taxon>Bacteria</taxon>
        <taxon>Bacillati</taxon>
        <taxon>Bacillota</taxon>
        <taxon>Bacilli</taxon>
        <taxon>Bacillales</taxon>
        <taxon>Paenibacillaceae</taxon>
        <taxon>Brevibacillus</taxon>
    </lineage>
</organism>
<reference evidence="2 3" key="1">
    <citation type="journal article" date="2011" name="J. Bacteriol.">
        <title>Genome sequence of Brevibacillus laterosporus LMG 15441, a pathogen of invertebrates.</title>
        <authorList>
            <person name="Djukic M."/>
            <person name="Poehlein A."/>
            <person name="Thurmer A."/>
            <person name="Daniel R."/>
        </authorList>
    </citation>
    <scope>NUCLEOTIDE SEQUENCE [LARGE SCALE GENOMIC DNA]</scope>
    <source>
        <strain evidence="2 3">LMG 15441</strain>
    </source>
</reference>
<dbReference type="HOGENOM" id="CLU_066169_2_0_9"/>
<proteinExistence type="predicted"/>
<evidence type="ECO:0000259" key="1">
    <source>
        <dbReference type="Pfam" id="PF14493"/>
    </source>
</evidence>
<evidence type="ECO:0000313" key="3">
    <source>
        <dbReference type="Proteomes" id="UP000005850"/>
    </source>
</evidence>
<dbReference type="KEGG" id="blr:BRLA_c018580"/>
<dbReference type="Proteomes" id="UP000005850">
    <property type="component" value="Chromosome"/>
</dbReference>
<dbReference type="InterPro" id="IPR029491">
    <property type="entry name" value="Helicase_HTH"/>
</dbReference>
<protein>
    <submittedName>
        <fullName evidence="2">Helix-turn-helix domain protein</fullName>
    </submittedName>
</protein>
<feature type="domain" description="Helicase Helix-turn-helix" evidence="1">
    <location>
        <begin position="273"/>
        <end position="359"/>
    </location>
</feature>
<dbReference type="STRING" id="1042163.BRLA_c018580"/>
<dbReference type="Pfam" id="PF14493">
    <property type="entry name" value="HTH_40"/>
    <property type="match status" value="1"/>
</dbReference>
<name>A0A075R9F4_BRELA</name>
<dbReference type="eggNOG" id="COG4955">
    <property type="taxonomic scope" value="Bacteria"/>
</dbReference>
<accession>A0A075R9F4</accession>
<dbReference type="RefSeq" id="WP_003338491.1">
    <property type="nucleotide sequence ID" value="NZ_CP007806.1"/>
</dbReference>
<dbReference type="EMBL" id="CP007806">
    <property type="protein sequence ID" value="AIG26180.1"/>
    <property type="molecule type" value="Genomic_DNA"/>
</dbReference>
<dbReference type="AlphaFoldDB" id="A0A075R9F4"/>
<evidence type="ECO:0000313" key="2">
    <source>
        <dbReference type="EMBL" id="AIG26180.1"/>
    </source>
</evidence>
<keyword evidence="3" id="KW-1185">Reference proteome</keyword>